<protein>
    <submittedName>
        <fullName evidence="1">Uncharacterized protein</fullName>
    </submittedName>
</protein>
<accession>A0AAN5XKQ1</accession>
<reference evidence="1 2" key="1">
    <citation type="submission" date="2019-10" db="EMBL/GenBank/DDBJ databases">
        <title>Bacillus from the desert of Cuatro Cinegas, Coahuila.</title>
        <authorList>
            <person name="Olmedo-Alvarez G."/>
            <person name="Saldana S."/>
            <person name="Barcelo D."/>
        </authorList>
    </citation>
    <scope>NUCLEOTIDE SEQUENCE [LARGE SCALE GENOMIC DNA]</scope>
    <source>
        <strain evidence="1 2">CH316_11T</strain>
    </source>
</reference>
<evidence type="ECO:0000313" key="2">
    <source>
        <dbReference type="Proteomes" id="UP000461739"/>
    </source>
</evidence>
<dbReference type="Proteomes" id="UP000461739">
    <property type="component" value="Unassembled WGS sequence"/>
</dbReference>
<dbReference type="AlphaFoldDB" id="A0AAN5XKQ1"/>
<name>A0AAN5XKQ1_BACCE</name>
<proteinExistence type="predicted"/>
<comment type="caution">
    <text evidence="1">The sequence shown here is derived from an EMBL/GenBank/DDBJ whole genome shotgun (WGS) entry which is preliminary data.</text>
</comment>
<organism evidence="1 2">
    <name type="scientific">Bacillus cereus</name>
    <dbReference type="NCBI Taxonomy" id="1396"/>
    <lineage>
        <taxon>Bacteria</taxon>
        <taxon>Bacillati</taxon>
        <taxon>Bacillota</taxon>
        <taxon>Bacilli</taxon>
        <taxon>Bacillales</taxon>
        <taxon>Bacillaceae</taxon>
        <taxon>Bacillus</taxon>
        <taxon>Bacillus cereus group</taxon>
    </lineage>
</organism>
<dbReference type="EMBL" id="WBPI01000023">
    <property type="protein sequence ID" value="KAB2447152.1"/>
    <property type="molecule type" value="Genomic_DNA"/>
</dbReference>
<gene>
    <name evidence="1" type="ORF">F8165_25940</name>
</gene>
<evidence type="ECO:0000313" key="1">
    <source>
        <dbReference type="EMBL" id="KAB2447152.1"/>
    </source>
</evidence>
<sequence>MGAVPISTEDGRKLSPVQLAHALMTCETKAKRRATLSLCGLAMMDETEVDTLPGVERFDIQLTIANPNLSLQSKQSQNLQSAMVQEPVKKQEQTKEEKIVKRVDSFDMIGKVIKVHKKVHSDKKYTNYHIEFVVKDEGRKPTVMMKYDITATGTDKAVIKLGTMKEGIYGNIRVAKTEQGLLLQKWTPYIHCRGILVGAQKKRNTTASGFLYVIQMKEENGNVVEVFVLHQFLNEFEQLFQEQKLKNVFLDVLLEKTSKGYVLIKYNIC</sequence>